<dbReference type="PATRIC" id="fig|1006576.9.peg.632"/>
<protein>
    <recommendedName>
        <fullName evidence="2">Putative membrane protein insertion efficiency factor</fullName>
    </recommendedName>
</protein>
<organism evidence="3 4">
    <name type="scientific">Defluviitoga tunisiensis</name>
    <dbReference type="NCBI Taxonomy" id="1006576"/>
    <lineage>
        <taxon>Bacteria</taxon>
        <taxon>Thermotogati</taxon>
        <taxon>Thermotogota</taxon>
        <taxon>Thermotogae</taxon>
        <taxon>Petrotogales</taxon>
        <taxon>Petrotogaceae</taxon>
        <taxon>Defluviitoga</taxon>
    </lineage>
</organism>
<dbReference type="PANTHER" id="PTHR33383:SF1">
    <property type="entry name" value="MEMBRANE PROTEIN INSERTION EFFICIENCY FACTOR-RELATED"/>
    <property type="match status" value="1"/>
</dbReference>
<proteinExistence type="inferred from homology"/>
<evidence type="ECO:0000313" key="3">
    <source>
        <dbReference type="EMBL" id="CEP77962.1"/>
    </source>
</evidence>
<accession>A0A0C7NPY3</accession>
<keyword evidence="2" id="KW-0472">Membrane</keyword>
<dbReference type="Pfam" id="PF01809">
    <property type="entry name" value="YidD"/>
    <property type="match status" value="1"/>
</dbReference>
<dbReference type="GO" id="GO:0005886">
    <property type="term" value="C:plasma membrane"/>
    <property type="evidence" value="ECO:0007669"/>
    <property type="project" value="UniProtKB-SubCell"/>
</dbReference>
<evidence type="ECO:0000256" key="1">
    <source>
        <dbReference type="ARBA" id="ARBA00022475"/>
    </source>
</evidence>
<dbReference type="PANTHER" id="PTHR33383">
    <property type="entry name" value="MEMBRANE PROTEIN INSERTION EFFICIENCY FACTOR-RELATED"/>
    <property type="match status" value="1"/>
</dbReference>
<evidence type="ECO:0000256" key="2">
    <source>
        <dbReference type="HAMAP-Rule" id="MF_00386"/>
    </source>
</evidence>
<comment type="function">
    <text evidence="2">Could be involved in insertion of integral membrane proteins into the membrane.</text>
</comment>
<dbReference type="HAMAP" id="MF_00386">
    <property type="entry name" value="UPF0161_YidD"/>
    <property type="match status" value="1"/>
</dbReference>
<keyword evidence="4" id="KW-1185">Reference proteome</keyword>
<dbReference type="OrthoDB" id="9801753at2"/>
<sequence>MKKFVLKSIEFYQKRISPTTPPRCRYIPTCSAYTYEAVERFGVFKGLYLGLRRFLRCNPLHKGGYDPVPKTFSFLSNKNKSKKCLDV</sequence>
<dbReference type="SMART" id="SM01234">
    <property type="entry name" value="Haemolytic"/>
    <property type="match status" value="1"/>
</dbReference>
<evidence type="ECO:0000313" key="4">
    <source>
        <dbReference type="Proteomes" id="UP000032809"/>
    </source>
</evidence>
<dbReference type="STRING" id="1006576.DTL3_0651"/>
<comment type="subcellular location">
    <subcellularLocation>
        <location evidence="2">Cell membrane</location>
        <topology evidence="2">Peripheral membrane protein</topology>
        <orientation evidence="2">Cytoplasmic side</orientation>
    </subcellularLocation>
</comment>
<gene>
    <name evidence="3" type="ORF">DTL3_0651</name>
</gene>
<dbReference type="AlphaFoldDB" id="A0A0C7NPY3"/>
<dbReference type="EMBL" id="LN824141">
    <property type="protein sequence ID" value="CEP77962.1"/>
    <property type="molecule type" value="Genomic_DNA"/>
</dbReference>
<dbReference type="RefSeq" id="WP_045087502.1">
    <property type="nucleotide sequence ID" value="NZ_LN824141.1"/>
</dbReference>
<dbReference type="HOGENOM" id="CLU_144811_5_3_0"/>
<name>A0A0C7NPY3_DEFTU</name>
<comment type="similarity">
    <text evidence="2">Belongs to the UPF0161 family.</text>
</comment>
<dbReference type="KEGG" id="dtn:DTL3_0651"/>
<dbReference type="Proteomes" id="UP000032809">
    <property type="component" value="Chromosome I"/>
</dbReference>
<keyword evidence="1 2" id="KW-1003">Cell membrane</keyword>
<dbReference type="InterPro" id="IPR002696">
    <property type="entry name" value="Membr_insert_effic_factor_YidD"/>
</dbReference>
<reference evidence="4" key="1">
    <citation type="submission" date="2014-11" db="EMBL/GenBank/DDBJ databases">
        <authorList>
            <person name="Wibberg D."/>
        </authorList>
    </citation>
    <scope>NUCLEOTIDE SEQUENCE [LARGE SCALE GENOMIC DNA]</scope>
    <source>
        <strain evidence="4">L3</strain>
    </source>
</reference>
<dbReference type="NCBIfam" id="TIGR00278">
    <property type="entry name" value="membrane protein insertion efficiency factor YidD"/>
    <property type="match status" value="1"/>
</dbReference>